<evidence type="ECO:0000256" key="2">
    <source>
        <dbReference type="ARBA" id="ARBA00023125"/>
    </source>
</evidence>
<dbReference type="RefSeq" id="WP_036399800.1">
    <property type="nucleotide sequence ID" value="NZ_CCBB010000002.1"/>
</dbReference>
<feature type="DNA-binding region" description="H-T-H motif" evidence="4">
    <location>
        <begin position="28"/>
        <end position="47"/>
    </location>
</feature>
<sequence>MPRPDRSRAALLDTAAQLFRRQGYAATGVNQILDVAQVKAGSLYHHFPDGKAELAAAVVDTVGGGIGALLRQLLAADDPAADIVDRWVDVMAANLRADERDGCPIEPIATESVTASPVVRAASARAFGDWIGAVADRLRADGWEPAHADETARAILSLIEGALLLSRVSGEPSALLAVKTAARALLERG</sequence>
<feature type="domain" description="HTH tetR-type" evidence="5">
    <location>
        <begin position="5"/>
        <end position="65"/>
    </location>
</feature>
<evidence type="ECO:0000313" key="7">
    <source>
        <dbReference type="Proteomes" id="UP000028870"/>
    </source>
</evidence>
<evidence type="ECO:0000256" key="4">
    <source>
        <dbReference type="PROSITE-ProRule" id="PRU00335"/>
    </source>
</evidence>
<protein>
    <submittedName>
        <fullName evidence="6">Transcriptional regulator</fullName>
    </submittedName>
</protein>
<keyword evidence="3" id="KW-0804">Transcription</keyword>
<keyword evidence="2 4" id="KW-0238">DNA-binding</keyword>
<dbReference type="SUPFAM" id="SSF48498">
    <property type="entry name" value="Tetracyclin repressor-like, C-terminal domain"/>
    <property type="match status" value="1"/>
</dbReference>
<reference evidence="6" key="2">
    <citation type="submission" date="2014-03" db="EMBL/GenBank/DDBJ databases">
        <authorList>
            <person name="Urmite Genomes"/>
        </authorList>
    </citation>
    <scope>NUCLEOTIDE SEQUENCE</scope>
    <source>
        <strain evidence="6">DSM 44829</strain>
    </source>
</reference>
<dbReference type="Proteomes" id="UP000028870">
    <property type="component" value="Unassembled WGS sequence"/>
</dbReference>
<dbReference type="AlphaFoldDB" id="W9ASB2"/>
<evidence type="ECO:0000256" key="1">
    <source>
        <dbReference type="ARBA" id="ARBA00023015"/>
    </source>
</evidence>
<evidence type="ECO:0000259" key="5">
    <source>
        <dbReference type="PROSITE" id="PS50977"/>
    </source>
</evidence>
<reference evidence="6" key="1">
    <citation type="submission" date="2014-03" db="EMBL/GenBank/DDBJ databases">
        <title>Draft Genome Sequence of Mycobacterium cosmeticum DSM 44829.</title>
        <authorList>
            <person name="Croce O."/>
            <person name="Robert C."/>
            <person name="Raoult D."/>
            <person name="Drancourt M."/>
        </authorList>
    </citation>
    <scope>NUCLEOTIDE SEQUENCE [LARGE SCALE GENOMIC DNA]</scope>
    <source>
        <strain evidence="6">DSM 44829</strain>
    </source>
</reference>
<accession>W9ASB2</accession>
<dbReference type="GO" id="GO:0003677">
    <property type="term" value="F:DNA binding"/>
    <property type="evidence" value="ECO:0007669"/>
    <property type="project" value="UniProtKB-UniRule"/>
</dbReference>
<dbReference type="SUPFAM" id="SSF46689">
    <property type="entry name" value="Homeodomain-like"/>
    <property type="match status" value="1"/>
</dbReference>
<comment type="caution">
    <text evidence="6">The sequence shown here is derived from an EMBL/GenBank/DDBJ whole genome shotgun (WGS) entry which is preliminary data.</text>
</comment>
<organism evidence="6 7">
    <name type="scientific">Mycolicibacterium cosmeticum</name>
    <dbReference type="NCBI Taxonomy" id="258533"/>
    <lineage>
        <taxon>Bacteria</taxon>
        <taxon>Bacillati</taxon>
        <taxon>Actinomycetota</taxon>
        <taxon>Actinomycetes</taxon>
        <taxon>Mycobacteriales</taxon>
        <taxon>Mycobacteriaceae</taxon>
        <taxon>Mycolicibacterium</taxon>
    </lineage>
</organism>
<evidence type="ECO:0000313" key="6">
    <source>
        <dbReference type="EMBL" id="CDO08639.1"/>
    </source>
</evidence>
<keyword evidence="1" id="KW-0805">Transcription regulation</keyword>
<dbReference type="InterPro" id="IPR009057">
    <property type="entry name" value="Homeodomain-like_sf"/>
</dbReference>
<dbReference type="Gene3D" id="1.10.357.10">
    <property type="entry name" value="Tetracycline Repressor, domain 2"/>
    <property type="match status" value="1"/>
</dbReference>
<dbReference type="InterPro" id="IPR001647">
    <property type="entry name" value="HTH_TetR"/>
</dbReference>
<dbReference type="Pfam" id="PF00440">
    <property type="entry name" value="TetR_N"/>
    <property type="match status" value="1"/>
</dbReference>
<dbReference type="PROSITE" id="PS50977">
    <property type="entry name" value="HTH_TETR_2"/>
    <property type="match status" value="1"/>
</dbReference>
<keyword evidence="7" id="KW-1185">Reference proteome</keyword>
<dbReference type="Pfam" id="PF21993">
    <property type="entry name" value="TetR_C_13_2"/>
    <property type="match status" value="1"/>
</dbReference>
<dbReference type="EMBL" id="CCBB010000002">
    <property type="protein sequence ID" value="CDO08639.1"/>
    <property type="molecule type" value="Genomic_DNA"/>
</dbReference>
<dbReference type="InterPro" id="IPR054156">
    <property type="entry name" value="YxaF_TetR_C"/>
</dbReference>
<gene>
    <name evidence="6" type="ORF">BN977_03458</name>
</gene>
<dbReference type="PANTHER" id="PTHR47506">
    <property type="entry name" value="TRANSCRIPTIONAL REGULATORY PROTEIN"/>
    <property type="match status" value="1"/>
</dbReference>
<name>W9ASB2_MYCCO</name>
<dbReference type="OrthoDB" id="4567939at2"/>
<dbReference type="InterPro" id="IPR036271">
    <property type="entry name" value="Tet_transcr_reg_TetR-rel_C_sf"/>
</dbReference>
<dbReference type="PRINTS" id="PR00455">
    <property type="entry name" value="HTHTETR"/>
</dbReference>
<dbReference type="eggNOG" id="COG1309">
    <property type="taxonomic scope" value="Bacteria"/>
</dbReference>
<dbReference type="PANTHER" id="PTHR47506:SF3">
    <property type="entry name" value="HTH-TYPE TRANSCRIPTIONAL REGULATOR LMRA"/>
    <property type="match status" value="1"/>
</dbReference>
<proteinExistence type="predicted"/>
<evidence type="ECO:0000256" key="3">
    <source>
        <dbReference type="ARBA" id="ARBA00023163"/>
    </source>
</evidence>
<dbReference type="STRING" id="258533.BN977_03458"/>